<gene>
    <name evidence="1" type="ORF">F4821DRAFT_144765</name>
</gene>
<proteinExistence type="predicted"/>
<dbReference type="EMBL" id="MU394322">
    <property type="protein sequence ID" value="KAI6085734.1"/>
    <property type="molecule type" value="Genomic_DNA"/>
</dbReference>
<evidence type="ECO:0000313" key="2">
    <source>
        <dbReference type="Proteomes" id="UP001497680"/>
    </source>
</evidence>
<keyword evidence="2" id="KW-1185">Reference proteome</keyword>
<protein>
    <submittedName>
        <fullName evidence="1">MFS monocarboxylate transporter</fullName>
    </submittedName>
</protein>
<dbReference type="Proteomes" id="UP001497680">
    <property type="component" value="Unassembled WGS sequence"/>
</dbReference>
<organism evidence="1 2">
    <name type="scientific">Hypoxylon rubiginosum</name>
    <dbReference type="NCBI Taxonomy" id="110542"/>
    <lineage>
        <taxon>Eukaryota</taxon>
        <taxon>Fungi</taxon>
        <taxon>Dikarya</taxon>
        <taxon>Ascomycota</taxon>
        <taxon>Pezizomycotina</taxon>
        <taxon>Sordariomycetes</taxon>
        <taxon>Xylariomycetidae</taxon>
        <taxon>Xylariales</taxon>
        <taxon>Hypoxylaceae</taxon>
        <taxon>Hypoxylon</taxon>
    </lineage>
</organism>
<comment type="caution">
    <text evidence="1">The sequence shown here is derived from an EMBL/GenBank/DDBJ whole genome shotgun (WGS) entry which is preliminary data.</text>
</comment>
<evidence type="ECO:0000313" key="1">
    <source>
        <dbReference type="EMBL" id="KAI6085734.1"/>
    </source>
</evidence>
<reference evidence="1 2" key="1">
    <citation type="journal article" date="2022" name="New Phytol.">
        <title>Ecological generalism drives hyperdiversity of secondary metabolite gene clusters in xylarialean endophytes.</title>
        <authorList>
            <person name="Franco M.E.E."/>
            <person name="Wisecaver J.H."/>
            <person name="Arnold A.E."/>
            <person name="Ju Y.M."/>
            <person name="Slot J.C."/>
            <person name="Ahrendt S."/>
            <person name="Moore L.P."/>
            <person name="Eastman K.E."/>
            <person name="Scott K."/>
            <person name="Konkel Z."/>
            <person name="Mondo S.J."/>
            <person name="Kuo A."/>
            <person name="Hayes R.D."/>
            <person name="Haridas S."/>
            <person name="Andreopoulos B."/>
            <person name="Riley R."/>
            <person name="LaButti K."/>
            <person name="Pangilinan J."/>
            <person name="Lipzen A."/>
            <person name="Amirebrahimi M."/>
            <person name="Yan J."/>
            <person name="Adam C."/>
            <person name="Keymanesh K."/>
            <person name="Ng V."/>
            <person name="Louie K."/>
            <person name="Northen T."/>
            <person name="Drula E."/>
            <person name="Henrissat B."/>
            <person name="Hsieh H.M."/>
            <person name="Youens-Clark K."/>
            <person name="Lutzoni F."/>
            <person name="Miadlikowska J."/>
            <person name="Eastwood D.C."/>
            <person name="Hamelin R.C."/>
            <person name="Grigoriev I.V."/>
            <person name="U'Ren J.M."/>
        </authorList>
    </citation>
    <scope>NUCLEOTIDE SEQUENCE [LARGE SCALE GENOMIC DNA]</scope>
    <source>
        <strain evidence="1 2">ER1909</strain>
    </source>
</reference>
<sequence>MMAESHGGHLGIMRENGNVDSDGSSNRDDEKQVQFAEEVTILDEDPPPDGGFAAWLQVVGSYSLYFNTWGTINMFGVFQTYYENELLGHMSPSAISWIGSLQSFLLLAVGVISGPLYDAGHLRLLLCSGWFLVPFGLMMISVCTQYWQVMLAQAVCVGVGAGALYIPSVAIIPQYFSRRKALAMGIVTSGSSFGGVIYALMFQSLLPRVGFGWATRIMGFTSFATISISVLVLRRRTPAVGIRSLLDTQAFKERPYVVYCFGISLSYIAFFVPIFYLQNYALSHGLQGQTVALYLVAILNAGSVVGRLSPSLIANKIGPVQTLLISVTLAGVTAFAWINTDTGAGNIAFSVFFGFFTGGIVALPAVVLTSFTPDLSRLGTRLGMSSMLNGVASLVGTPIAGAILNSTGNYLWIQLFAGFLFLATSAFLVALRFVITGRKLVAKA</sequence>
<accession>A0ACC0CZ37</accession>
<name>A0ACC0CZ37_9PEZI</name>